<keyword evidence="3" id="KW-1185">Reference proteome</keyword>
<evidence type="ECO:0000313" key="2">
    <source>
        <dbReference type="EMBL" id="PBK69939.1"/>
    </source>
</evidence>
<evidence type="ECO:0000313" key="3">
    <source>
        <dbReference type="Proteomes" id="UP000218334"/>
    </source>
</evidence>
<gene>
    <name evidence="2" type="ORF">ARMSODRAFT_153516</name>
</gene>
<evidence type="ECO:0000256" key="1">
    <source>
        <dbReference type="SAM" id="MobiDB-lite"/>
    </source>
</evidence>
<proteinExistence type="predicted"/>
<dbReference type="EMBL" id="KZ293428">
    <property type="protein sequence ID" value="PBK69939.1"/>
    <property type="molecule type" value="Genomic_DNA"/>
</dbReference>
<sequence length="85" mass="9317">MFVMKNGNALFVTLMAVRVYHSSSSGVSAVGPQGPHGVGLRHSQEHEADIHGSADPPIYRPNGPTSYRHRETWEKVCKLGWSMGL</sequence>
<dbReference type="AlphaFoldDB" id="A0A2H3BGG2"/>
<accession>A0A2H3BGG2</accession>
<feature type="compositionally biased region" description="Basic and acidic residues" evidence="1">
    <location>
        <begin position="42"/>
        <end position="52"/>
    </location>
</feature>
<feature type="region of interest" description="Disordered" evidence="1">
    <location>
        <begin position="26"/>
        <end position="66"/>
    </location>
</feature>
<dbReference type="Proteomes" id="UP000218334">
    <property type="component" value="Unassembled WGS sequence"/>
</dbReference>
<reference evidence="3" key="1">
    <citation type="journal article" date="2017" name="Nat. Ecol. Evol.">
        <title>Genome expansion and lineage-specific genetic innovations in the forest pathogenic fungi Armillaria.</title>
        <authorList>
            <person name="Sipos G."/>
            <person name="Prasanna A.N."/>
            <person name="Walter M.C."/>
            <person name="O'Connor E."/>
            <person name="Balint B."/>
            <person name="Krizsan K."/>
            <person name="Kiss B."/>
            <person name="Hess J."/>
            <person name="Varga T."/>
            <person name="Slot J."/>
            <person name="Riley R."/>
            <person name="Boka B."/>
            <person name="Rigling D."/>
            <person name="Barry K."/>
            <person name="Lee J."/>
            <person name="Mihaltcheva S."/>
            <person name="LaButti K."/>
            <person name="Lipzen A."/>
            <person name="Waldron R."/>
            <person name="Moloney N.M."/>
            <person name="Sperisen C."/>
            <person name="Kredics L."/>
            <person name="Vagvoelgyi C."/>
            <person name="Patrignani A."/>
            <person name="Fitzpatrick D."/>
            <person name="Nagy I."/>
            <person name="Doyle S."/>
            <person name="Anderson J.B."/>
            <person name="Grigoriev I.V."/>
            <person name="Gueldener U."/>
            <person name="Muensterkoetter M."/>
            <person name="Nagy L.G."/>
        </authorList>
    </citation>
    <scope>NUCLEOTIDE SEQUENCE [LARGE SCALE GENOMIC DNA]</scope>
    <source>
        <strain evidence="3">28-4</strain>
    </source>
</reference>
<organism evidence="2 3">
    <name type="scientific">Armillaria solidipes</name>
    <dbReference type="NCBI Taxonomy" id="1076256"/>
    <lineage>
        <taxon>Eukaryota</taxon>
        <taxon>Fungi</taxon>
        <taxon>Dikarya</taxon>
        <taxon>Basidiomycota</taxon>
        <taxon>Agaricomycotina</taxon>
        <taxon>Agaricomycetes</taxon>
        <taxon>Agaricomycetidae</taxon>
        <taxon>Agaricales</taxon>
        <taxon>Marasmiineae</taxon>
        <taxon>Physalacriaceae</taxon>
        <taxon>Armillaria</taxon>
    </lineage>
</organism>
<name>A0A2H3BGG2_9AGAR</name>
<protein>
    <submittedName>
        <fullName evidence="2">Uncharacterized protein</fullName>
    </submittedName>
</protein>